<dbReference type="Proteomes" id="UP000294887">
    <property type="component" value="Unassembled WGS sequence"/>
</dbReference>
<dbReference type="EMBL" id="SMFQ01000002">
    <property type="protein sequence ID" value="TCJ89314.1"/>
    <property type="molecule type" value="Genomic_DNA"/>
</dbReference>
<feature type="chain" id="PRO_5020314808" evidence="1">
    <location>
        <begin position="23"/>
        <end position="79"/>
    </location>
</feature>
<comment type="caution">
    <text evidence="2">The sequence shown here is derived from an EMBL/GenBank/DDBJ whole genome shotgun (WGS) entry which is preliminary data.</text>
</comment>
<proteinExistence type="predicted"/>
<evidence type="ECO:0000256" key="1">
    <source>
        <dbReference type="SAM" id="SignalP"/>
    </source>
</evidence>
<evidence type="ECO:0000313" key="3">
    <source>
        <dbReference type="Proteomes" id="UP000294887"/>
    </source>
</evidence>
<sequence>MNYLMKLSLVLCLCVSAPATYALSDSFYSTGEDLDFLMESQSTYVIEEIEYELRQFILYRKIEDLFSDPTDEYSGILGN</sequence>
<organism evidence="2 3">
    <name type="scientific">Cocleimonas flava</name>
    <dbReference type="NCBI Taxonomy" id="634765"/>
    <lineage>
        <taxon>Bacteria</taxon>
        <taxon>Pseudomonadati</taxon>
        <taxon>Pseudomonadota</taxon>
        <taxon>Gammaproteobacteria</taxon>
        <taxon>Thiotrichales</taxon>
        <taxon>Thiotrichaceae</taxon>
        <taxon>Cocleimonas</taxon>
    </lineage>
</organism>
<evidence type="ECO:0000313" key="2">
    <source>
        <dbReference type="EMBL" id="TCJ89314.1"/>
    </source>
</evidence>
<name>A0A4R1F978_9GAMM</name>
<keyword evidence="1" id="KW-0732">Signal</keyword>
<dbReference type="AlphaFoldDB" id="A0A4R1F978"/>
<protein>
    <submittedName>
        <fullName evidence="2">Uncharacterized protein</fullName>
    </submittedName>
</protein>
<gene>
    <name evidence="2" type="ORF">EV695_1177</name>
</gene>
<feature type="signal peptide" evidence="1">
    <location>
        <begin position="1"/>
        <end position="22"/>
    </location>
</feature>
<keyword evidence="3" id="KW-1185">Reference proteome</keyword>
<reference evidence="2 3" key="1">
    <citation type="submission" date="2019-03" db="EMBL/GenBank/DDBJ databases">
        <title>Genomic Encyclopedia of Type Strains, Phase IV (KMG-IV): sequencing the most valuable type-strain genomes for metagenomic binning, comparative biology and taxonomic classification.</title>
        <authorList>
            <person name="Goeker M."/>
        </authorList>
    </citation>
    <scope>NUCLEOTIDE SEQUENCE [LARGE SCALE GENOMIC DNA]</scope>
    <source>
        <strain evidence="2 3">DSM 24830</strain>
    </source>
</reference>
<accession>A0A4R1F978</accession>